<reference evidence="2" key="1">
    <citation type="submission" date="2021-11" db="EMBL/GenBank/DDBJ databases">
        <authorList>
            <person name="Rodrigo-Torres L."/>
            <person name="Arahal R. D."/>
            <person name="Lucena T."/>
        </authorList>
    </citation>
    <scope>NUCLEOTIDE SEQUENCE</scope>
    <source>
        <strain evidence="2">CECT 7928</strain>
    </source>
</reference>
<dbReference type="PANTHER" id="PTHR35369">
    <property type="entry name" value="BLR3025 PROTEIN-RELATED"/>
    <property type="match status" value="1"/>
</dbReference>
<keyword evidence="3" id="KW-1185">Reference proteome</keyword>
<evidence type="ECO:0000256" key="1">
    <source>
        <dbReference type="ARBA" id="ARBA00022763"/>
    </source>
</evidence>
<gene>
    <name evidence="2" type="ORF">VMF7928_02042</name>
</gene>
<proteinExistence type="predicted"/>
<dbReference type="SUPFAM" id="SSF56672">
    <property type="entry name" value="DNA/RNA polymerases"/>
    <property type="match status" value="1"/>
</dbReference>
<evidence type="ECO:0000313" key="3">
    <source>
        <dbReference type="Proteomes" id="UP000838748"/>
    </source>
</evidence>
<comment type="caution">
    <text evidence="2">The sequence shown here is derived from an EMBL/GenBank/DDBJ whole genome shotgun (WGS) entry which is preliminary data.</text>
</comment>
<name>A0ABM9A3H7_9VIBR</name>
<dbReference type="EMBL" id="CAKLDM010000002">
    <property type="protein sequence ID" value="CAH0539291.1"/>
    <property type="molecule type" value="Genomic_DNA"/>
</dbReference>
<evidence type="ECO:0008006" key="4">
    <source>
        <dbReference type="Google" id="ProtNLM"/>
    </source>
</evidence>
<dbReference type="InterPro" id="IPR050356">
    <property type="entry name" value="SulA_CellDiv_inhibitor"/>
</dbReference>
<accession>A0ABM9A3H7</accession>
<dbReference type="PANTHER" id="PTHR35369:SF2">
    <property type="entry name" value="BLR3025 PROTEIN"/>
    <property type="match status" value="1"/>
</dbReference>
<dbReference type="CDD" id="cd03468">
    <property type="entry name" value="PolY_like"/>
    <property type="match status" value="1"/>
</dbReference>
<protein>
    <recommendedName>
        <fullName evidence="4">UmuC domain-containing protein</fullName>
    </recommendedName>
</protein>
<sequence>MQLWLYLHFPTLQLDSLFAEHGGQPIAIVDDKTHRIVQANSVALEQGILLDMGLGSAATLCSNLKVHPYDHQVEIKALQEIAQKLYLITADIMLSPPQGILLKATDMLTLYQGLESYWQVLTHSLDGLNMAYHFATGFSPLSAQLLAQAANNQLLHERSSILEQIKHQPISEADITQKHLELLQRLGVKTVGDLLAIPLPDIARRFDIELVNYIGKLTGQFKHVIDFYTPPEHFESDLELLFDINNVQWLEKPLAILLTRLEHFLRPRNRVAYELQLSLHLRDSPPNAITFTSACGYDKAAKWQTLCQLSLESLTLKSPVQGLTLETSRTGEMQATNSDLFSKRHEQQNELELVSYLQAKLGADKVQKVALSGDPRPEHATYLYNPASLQTPVLPLGKSSNINRLRPSFLLPTPKRLHQKARIIYGPERLVTGWWDGNEIVRDYFVARNASGQWLWVFRNLKQQWYLHGYFS</sequence>
<dbReference type="InterPro" id="IPR043502">
    <property type="entry name" value="DNA/RNA_pol_sf"/>
</dbReference>
<dbReference type="RefSeq" id="WP_237361355.1">
    <property type="nucleotide sequence ID" value="NZ_CAKLDM010000002.1"/>
</dbReference>
<keyword evidence="1" id="KW-0227">DNA damage</keyword>
<evidence type="ECO:0000313" key="2">
    <source>
        <dbReference type="EMBL" id="CAH0539291.1"/>
    </source>
</evidence>
<dbReference type="Proteomes" id="UP000838748">
    <property type="component" value="Unassembled WGS sequence"/>
</dbReference>
<organism evidence="2 3">
    <name type="scientific">Vibrio marisflavi CECT 7928</name>
    <dbReference type="NCBI Taxonomy" id="634439"/>
    <lineage>
        <taxon>Bacteria</taxon>
        <taxon>Pseudomonadati</taxon>
        <taxon>Pseudomonadota</taxon>
        <taxon>Gammaproteobacteria</taxon>
        <taxon>Vibrionales</taxon>
        <taxon>Vibrionaceae</taxon>
        <taxon>Vibrio</taxon>
    </lineage>
</organism>